<name>X1FRY8_9ZZZZ</name>
<proteinExistence type="predicted"/>
<reference evidence="1" key="1">
    <citation type="journal article" date="2014" name="Front. Microbiol.">
        <title>High frequency of phylogenetically diverse reductive dehalogenase-homologous genes in deep subseafloor sedimentary metagenomes.</title>
        <authorList>
            <person name="Kawai M."/>
            <person name="Futagami T."/>
            <person name="Toyoda A."/>
            <person name="Takaki Y."/>
            <person name="Nishi S."/>
            <person name="Hori S."/>
            <person name="Arai W."/>
            <person name="Tsubouchi T."/>
            <person name="Morono Y."/>
            <person name="Uchiyama I."/>
            <person name="Ito T."/>
            <person name="Fujiyama A."/>
            <person name="Inagaki F."/>
            <person name="Takami H."/>
        </authorList>
    </citation>
    <scope>NUCLEOTIDE SEQUENCE</scope>
    <source>
        <strain evidence="1">Expedition CK06-06</strain>
    </source>
</reference>
<dbReference type="AlphaFoldDB" id="X1FRY8"/>
<feature type="non-terminal residue" evidence="1">
    <location>
        <position position="1"/>
    </location>
</feature>
<dbReference type="Pfam" id="PF11246">
    <property type="entry name" value="Phage_gp53"/>
    <property type="match status" value="1"/>
</dbReference>
<protein>
    <submittedName>
        <fullName evidence="1">Uncharacterized protein</fullName>
    </submittedName>
</protein>
<dbReference type="EMBL" id="BART01041139">
    <property type="protein sequence ID" value="GAH23493.1"/>
    <property type="molecule type" value="Genomic_DNA"/>
</dbReference>
<dbReference type="InterPro" id="IPR022607">
    <property type="entry name" value="Phage_T4_Gp53_baseplate_wedge"/>
</dbReference>
<sequence length="64" mass="7825">NIKDYFNLARVREDIFKEDTLYNEYYVKNGERPDQISYEKYGTEAFYWVILQVNDIIDYITDVN</sequence>
<comment type="caution">
    <text evidence="1">The sequence shown here is derived from an EMBL/GenBank/DDBJ whole genome shotgun (WGS) entry which is preliminary data.</text>
</comment>
<gene>
    <name evidence="1" type="ORF">S01H4_66430</name>
</gene>
<organism evidence="1">
    <name type="scientific">marine sediment metagenome</name>
    <dbReference type="NCBI Taxonomy" id="412755"/>
    <lineage>
        <taxon>unclassified sequences</taxon>
        <taxon>metagenomes</taxon>
        <taxon>ecological metagenomes</taxon>
    </lineage>
</organism>
<accession>X1FRY8</accession>
<evidence type="ECO:0000313" key="1">
    <source>
        <dbReference type="EMBL" id="GAH23493.1"/>
    </source>
</evidence>